<feature type="domain" description="DUF5753" evidence="1">
    <location>
        <begin position="114"/>
        <end position="294"/>
    </location>
</feature>
<dbReference type="RefSeq" id="WP_323450136.1">
    <property type="nucleotide sequence ID" value="NZ_BSBI01000013.1"/>
</dbReference>
<dbReference type="InterPro" id="IPR010982">
    <property type="entry name" value="Lambda_DNA-bd_dom_sf"/>
</dbReference>
<accession>A0ABQ5P6D3</accession>
<keyword evidence="3" id="KW-1185">Reference proteome</keyword>
<evidence type="ECO:0000259" key="1">
    <source>
        <dbReference type="Pfam" id="PF19054"/>
    </source>
</evidence>
<evidence type="ECO:0000313" key="2">
    <source>
        <dbReference type="EMBL" id="GLF98149.1"/>
    </source>
</evidence>
<dbReference type="CDD" id="cd00093">
    <property type="entry name" value="HTH_XRE"/>
    <property type="match status" value="1"/>
</dbReference>
<protein>
    <submittedName>
        <fullName evidence="2">Helix-turn-helix domain-containing protein</fullName>
    </submittedName>
</protein>
<name>A0ABQ5P6D3_9ACTN</name>
<reference evidence="2 3" key="1">
    <citation type="submission" date="2022-10" db="EMBL/GenBank/DDBJ databases">
        <title>Draft genome sequence of Streptomyces sp. YSPA8.</title>
        <authorList>
            <person name="Moriuchi R."/>
            <person name="Dohra H."/>
            <person name="Yamamura H."/>
            <person name="Kodani S."/>
        </authorList>
    </citation>
    <scope>NUCLEOTIDE SEQUENCE [LARGE SCALE GENOMIC DNA]</scope>
    <source>
        <strain evidence="2 3">YSPA8</strain>
    </source>
</reference>
<sequence length="302" mass="33626">MPEHKQAPGSAALGEVGRRLERLRTTSGLTLTAAAAHCREQGLRTDATALSRIENGRRRTVADDLVTALLRLYRADKRTSTEITKLLGPGTGPVRRPRPPLLRRHSDLLGEMRFEDYLDREAQAVRLRNYELTLVPGLLQTSDYTHHVITALRPDLTPRQIEGLCDVRLHRQRAAAEGVPRELDALIDESVLLRTIGGPAVMHEQLEHLLTTSEAPGTTIRILPASAGGHPGLAGPFVIMSFPEATHARDIVWIETLSTSVHLDQETDVARYTDTFTHLWSLALDPAHTRTHIRNQIQELHE</sequence>
<dbReference type="Pfam" id="PF13560">
    <property type="entry name" value="HTH_31"/>
    <property type="match status" value="1"/>
</dbReference>
<dbReference type="Gene3D" id="1.10.260.40">
    <property type="entry name" value="lambda repressor-like DNA-binding domains"/>
    <property type="match status" value="1"/>
</dbReference>
<comment type="caution">
    <text evidence="2">The sequence shown here is derived from an EMBL/GenBank/DDBJ whole genome shotgun (WGS) entry which is preliminary data.</text>
</comment>
<dbReference type="EMBL" id="BSBI01000013">
    <property type="protein sequence ID" value="GLF98149.1"/>
    <property type="molecule type" value="Genomic_DNA"/>
</dbReference>
<dbReference type="Proteomes" id="UP001291653">
    <property type="component" value="Unassembled WGS sequence"/>
</dbReference>
<dbReference type="Pfam" id="PF19054">
    <property type="entry name" value="DUF5753"/>
    <property type="match status" value="1"/>
</dbReference>
<gene>
    <name evidence="2" type="ORF">SYYSPA8_27650</name>
</gene>
<proteinExistence type="predicted"/>
<organism evidence="2 3">
    <name type="scientific">Streptomyces yaizuensis</name>
    <dbReference type="NCBI Taxonomy" id="2989713"/>
    <lineage>
        <taxon>Bacteria</taxon>
        <taxon>Bacillati</taxon>
        <taxon>Actinomycetota</taxon>
        <taxon>Actinomycetes</taxon>
        <taxon>Kitasatosporales</taxon>
        <taxon>Streptomycetaceae</taxon>
        <taxon>Streptomyces</taxon>
    </lineage>
</organism>
<evidence type="ECO:0000313" key="3">
    <source>
        <dbReference type="Proteomes" id="UP001291653"/>
    </source>
</evidence>
<dbReference type="InterPro" id="IPR001387">
    <property type="entry name" value="Cro/C1-type_HTH"/>
</dbReference>
<dbReference type="InterPro" id="IPR043917">
    <property type="entry name" value="DUF5753"/>
</dbReference>